<organism evidence="1 2">
    <name type="scientific">Bradyrhizobium erythrophlei</name>
    <dbReference type="NCBI Taxonomy" id="1437360"/>
    <lineage>
        <taxon>Bacteria</taxon>
        <taxon>Pseudomonadati</taxon>
        <taxon>Pseudomonadota</taxon>
        <taxon>Alphaproteobacteria</taxon>
        <taxon>Hyphomicrobiales</taxon>
        <taxon>Nitrobacteraceae</taxon>
        <taxon>Bradyrhizobium</taxon>
    </lineage>
</organism>
<dbReference type="AlphaFoldDB" id="A0A1M7USS7"/>
<proteinExistence type="predicted"/>
<keyword evidence="2" id="KW-1185">Reference proteome</keyword>
<evidence type="ECO:0000313" key="2">
    <source>
        <dbReference type="Proteomes" id="UP000184096"/>
    </source>
</evidence>
<accession>A0A1M7USS7</accession>
<reference evidence="2" key="1">
    <citation type="submission" date="2016-11" db="EMBL/GenBank/DDBJ databases">
        <authorList>
            <person name="Varghese N."/>
            <person name="Submissions S."/>
        </authorList>
    </citation>
    <scope>NUCLEOTIDE SEQUENCE [LARGE SCALE GENOMIC DNA]</scope>
    <source>
        <strain evidence="2">GAS401</strain>
    </source>
</reference>
<dbReference type="EMBL" id="LT670849">
    <property type="protein sequence ID" value="SHN86000.1"/>
    <property type="molecule type" value="Genomic_DNA"/>
</dbReference>
<dbReference type="Proteomes" id="UP000184096">
    <property type="component" value="Chromosome I"/>
</dbReference>
<gene>
    <name evidence="1" type="ORF">SAMN05444170_6517</name>
</gene>
<protein>
    <submittedName>
        <fullName evidence="1">Uncharacterized protein</fullName>
    </submittedName>
</protein>
<name>A0A1M7USS7_9BRAD</name>
<sequence length="141" mass="14933">MMSSTPLPPAPATNIDLSFISAMLATLSDPAASVKLLGEMQEARLAWAAAQDSAIATMRESDAHVATNRATIAKEREAHDAAITQERTDCMRRCAMDMEEVAAARKEADTLKAQATADAAAAAALMADYEKRVALIRQAGV</sequence>
<dbReference type="RefSeq" id="WP_072824262.1">
    <property type="nucleotide sequence ID" value="NZ_LT670849.1"/>
</dbReference>
<evidence type="ECO:0000313" key="1">
    <source>
        <dbReference type="EMBL" id="SHN86000.1"/>
    </source>
</evidence>